<feature type="domain" description="HTH lysR-type" evidence="5">
    <location>
        <begin position="1"/>
        <end position="58"/>
    </location>
</feature>
<dbReference type="Pfam" id="PF03466">
    <property type="entry name" value="LysR_substrate"/>
    <property type="match status" value="1"/>
</dbReference>
<dbReference type="InterPro" id="IPR036390">
    <property type="entry name" value="WH_DNA-bd_sf"/>
</dbReference>
<protein>
    <submittedName>
        <fullName evidence="6">LysR family transcriptional regulator</fullName>
    </submittedName>
</protein>
<dbReference type="Gene3D" id="3.40.190.290">
    <property type="match status" value="1"/>
</dbReference>
<accession>A0A9D1IQR8</accession>
<dbReference type="InterPro" id="IPR005119">
    <property type="entry name" value="LysR_subst-bd"/>
</dbReference>
<dbReference type="FunFam" id="1.10.10.10:FF:000001">
    <property type="entry name" value="LysR family transcriptional regulator"/>
    <property type="match status" value="1"/>
</dbReference>
<dbReference type="PROSITE" id="PS50931">
    <property type="entry name" value="HTH_LYSR"/>
    <property type="match status" value="1"/>
</dbReference>
<evidence type="ECO:0000256" key="2">
    <source>
        <dbReference type="ARBA" id="ARBA00023015"/>
    </source>
</evidence>
<keyword evidence="2" id="KW-0805">Transcription regulation</keyword>
<evidence type="ECO:0000256" key="3">
    <source>
        <dbReference type="ARBA" id="ARBA00023125"/>
    </source>
</evidence>
<dbReference type="Proteomes" id="UP000824082">
    <property type="component" value="Unassembled WGS sequence"/>
</dbReference>
<dbReference type="PANTHER" id="PTHR30346:SF28">
    <property type="entry name" value="HTH-TYPE TRANSCRIPTIONAL REGULATOR CYNR"/>
    <property type="match status" value="1"/>
</dbReference>
<sequence length="302" mass="33783">MNLYYLRYFVKLAQVQHYTKAAQQLCITQPSLSHAIAQLEKELGVPLFEKSGRNTALTRFGQEFLICAQRTLSTLDAGVSSLQRSAKGEGLIRLGLLRTLGVEYIPKLAADFLKAYLHQELQFTFHTGVTGQLLEGLEAGKFDLVFCSQPPEELALSAMAVHSQDMVAIVPKHHPLAAEHTVTPEQLLPYPMIYFSWDSGLRYVVDAMFAQTGQQPQIAYETEEDQVIAGLVAQGFGISIVPYMDLLLKLDLKILQIDAADSKRNFFMVHDPKVFMPPAVKQFQKFVLEQRDFLSCGEGEAI</sequence>
<comment type="similarity">
    <text evidence="1">Belongs to the LysR transcriptional regulatory family.</text>
</comment>
<dbReference type="SUPFAM" id="SSF53850">
    <property type="entry name" value="Periplasmic binding protein-like II"/>
    <property type="match status" value="1"/>
</dbReference>
<dbReference type="EMBL" id="DVMX01000074">
    <property type="protein sequence ID" value="HIU41657.1"/>
    <property type="molecule type" value="Genomic_DNA"/>
</dbReference>
<keyword evidence="4" id="KW-0804">Transcription</keyword>
<keyword evidence="3" id="KW-0238">DNA-binding</keyword>
<dbReference type="AlphaFoldDB" id="A0A9D1IQR8"/>
<dbReference type="InterPro" id="IPR000847">
    <property type="entry name" value="LysR_HTH_N"/>
</dbReference>
<dbReference type="GO" id="GO:0032993">
    <property type="term" value="C:protein-DNA complex"/>
    <property type="evidence" value="ECO:0007669"/>
    <property type="project" value="TreeGrafter"/>
</dbReference>
<organism evidence="6 7">
    <name type="scientific">Candidatus Egerieicola faecale</name>
    <dbReference type="NCBI Taxonomy" id="2840774"/>
    <lineage>
        <taxon>Bacteria</taxon>
        <taxon>Bacillati</taxon>
        <taxon>Bacillota</taxon>
        <taxon>Clostridia</taxon>
        <taxon>Eubacteriales</taxon>
        <taxon>Oscillospiraceae</taxon>
        <taxon>Oscillospiraceae incertae sedis</taxon>
        <taxon>Candidatus Egerieicola</taxon>
    </lineage>
</organism>
<evidence type="ECO:0000256" key="1">
    <source>
        <dbReference type="ARBA" id="ARBA00009437"/>
    </source>
</evidence>
<dbReference type="GO" id="GO:0003700">
    <property type="term" value="F:DNA-binding transcription factor activity"/>
    <property type="evidence" value="ECO:0007669"/>
    <property type="project" value="InterPro"/>
</dbReference>
<proteinExistence type="inferred from homology"/>
<evidence type="ECO:0000313" key="7">
    <source>
        <dbReference type="Proteomes" id="UP000824082"/>
    </source>
</evidence>
<evidence type="ECO:0000259" key="5">
    <source>
        <dbReference type="PROSITE" id="PS50931"/>
    </source>
</evidence>
<dbReference type="InterPro" id="IPR036388">
    <property type="entry name" value="WH-like_DNA-bd_sf"/>
</dbReference>
<dbReference type="SUPFAM" id="SSF46785">
    <property type="entry name" value="Winged helix' DNA-binding domain"/>
    <property type="match status" value="1"/>
</dbReference>
<evidence type="ECO:0000256" key="4">
    <source>
        <dbReference type="ARBA" id="ARBA00023163"/>
    </source>
</evidence>
<reference evidence="6" key="2">
    <citation type="journal article" date="2021" name="PeerJ">
        <title>Extensive microbial diversity within the chicken gut microbiome revealed by metagenomics and culture.</title>
        <authorList>
            <person name="Gilroy R."/>
            <person name="Ravi A."/>
            <person name="Getino M."/>
            <person name="Pursley I."/>
            <person name="Horton D.L."/>
            <person name="Alikhan N.F."/>
            <person name="Baker D."/>
            <person name="Gharbi K."/>
            <person name="Hall N."/>
            <person name="Watson M."/>
            <person name="Adriaenssens E.M."/>
            <person name="Foster-Nyarko E."/>
            <person name="Jarju S."/>
            <person name="Secka A."/>
            <person name="Antonio M."/>
            <person name="Oren A."/>
            <person name="Chaudhuri R.R."/>
            <person name="La Ragione R."/>
            <person name="Hildebrand F."/>
            <person name="Pallen M.J."/>
        </authorList>
    </citation>
    <scope>NUCLEOTIDE SEQUENCE</scope>
    <source>
        <strain evidence="6">4509</strain>
    </source>
</reference>
<dbReference type="Pfam" id="PF00126">
    <property type="entry name" value="HTH_1"/>
    <property type="match status" value="1"/>
</dbReference>
<comment type="caution">
    <text evidence="6">The sequence shown here is derived from an EMBL/GenBank/DDBJ whole genome shotgun (WGS) entry which is preliminary data.</text>
</comment>
<dbReference type="PANTHER" id="PTHR30346">
    <property type="entry name" value="TRANSCRIPTIONAL DUAL REGULATOR HCAR-RELATED"/>
    <property type="match status" value="1"/>
</dbReference>
<dbReference type="PRINTS" id="PR00039">
    <property type="entry name" value="HTHLYSR"/>
</dbReference>
<gene>
    <name evidence="6" type="ORF">IAD19_03805</name>
</gene>
<evidence type="ECO:0000313" key="6">
    <source>
        <dbReference type="EMBL" id="HIU41657.1"/>
    </source>
</evidence>
<dbReference type="GO" id="GO:0003677">
    <property type="term" value="F:DNA binding"/>
    <property type="evidence" value="ECO:0007669"/>
    <property type="project" value="UniProtKB-KW"/>
</dbReference>
<reference evidence="6" key="1">
    <citation type="submission" date="2020-10" db="EMBL/GenBank/DDBJ databases">
        <authorList>
            <person name="Gilroy R."/>
        </authorList>
    </citation>
    <scope>NUCLEOTIDE SEQUENCE</scope>
    <source>
        <strain evidence="6">4509</strain>
    </source>
</reference>
<name>A0A9D1IQR8_9FIRM</name>
<dbReference type="Gene3D" id="1.10.10.10">
    <property type="entry name" value="Winged helix-like DNA-binding domain superfamily/Winged helix DNA-binding domain"/>
    <property type="match status" value="1"/>
</dbReference>